<dbReference type="InterPro" id="IPR003339">
    <property type="entry name" value="ABC/ECF_trnsptr_transmembrane"/>
</dbReference>
<feature type="transmembrane region" description="Helical" evidence="5">
    <location>
        <begin position="114"/>
        <end position="136"/>
    </location>
</feature>
<feature type="transmembrane region" description="Helical" evidence="5">
    <location>
        <begin position="66"/>
        <end position="86"/>
    </location>
</feature>
<dbReference type="Proteomes" id="UP001623592">
    <property type="component" value="Unassembled WGS sequence"/>
</dbReference>
<evidence type="ECO:0000256" key="4">
    <source>
        <dbReference type="ARBA" id="ARBA00023136"/>
    </source>
</evidence>
<name>A0ABW8TLR8_9CLOT</name>
<evidence type="ECO:0000256" key="2">
    <source>
        <dbReference type="ARBA" id="ARBA00022692"/>
    </source>
</evidence>
<protein>
    <submittedName>
        <fullName evidence="6">Energy-coupling factor transporter transmembrane component T family protein</fullName>
    </submittedName>
</protein>
<accession>A0ABW8TLR8</accession>
<feature type="transmembrane region" description="Helical" evidence="5">
    <location>
        <begin position="24"/>
        <end position="54"/>
    </location>
</feature>
<dbReference type="CDD" id="cd16914">
    <property type="entry name" value="EcfT"/>
    <property type="match status" value="1"/>
</dbReference>
<reference evidence="6 7" key="1">
    <citation type="submission" date="2024-11" db="EMBL/GenBank/DDBJ databases">
        <authorList>
            <person name="Heng Y.C."/>
            <person name="Lim A.C.H."/>
            <person name="Lee J.K.Y."/>
            <person name="Kittelmann S."/>
        </authorList>
    </citation>
    <scope>NUCLEOTIDE SEQUENCE [LARGE SCALE GENOMIC DNA]</scope>
    <source>
        <strain evidence="6 7">WILCCON 0114</strain>
    </source>
</reference>
<evidence type="ECO:0000256" key="1">
    <source>
        <dbReference type="ARBA" id="ARBA00004141"/>
    </source>
</evidence>
<dbReference type="PANTHER" id="PTHR33514:SF1">
    <property type="entry name" value="ABC TRANSPORTER PERMEASE"/>
    <property type="match status" value="1"/>
</dbReference>
<feature type="transmembrane region" description="Helical" evidence="5">
    <location>
        <begin position="247"/>
        <end position="265"/>
    </location>
</feature>
<organism evidence="6 7">
    <name type="scientific">Clostridium neuense</name>
    <dbReference type="NCBI Taxonomy" id="1728934"/>
    <lineage>
        <taxon>Bacteria</taxon>
        <taxon>Bacillati</taxon>
        <taxon>Bacillota</taxon>
        <taxon>Clostridia</taxon>
        <taxon>Eubacteriales</taxon>
        <taxon>Clostridiaceae</taxon>
        <taxon>Clostridium</taxon>
    </lineage>
</organism>
<keyword evidence="3 5" id="KW-1133">Transmembrane helix</keyword>
<keyword evidence="7" id="KW-1185">Reference proteome</keyword>
<dbReference type="PANTHER" id="PTHR33514">
    <property type="entry name" value="PROTEIN ABCI12, CHLOROPLASTIC"/>
    <property type="match status" value="1"/>
</dbReference>
<dbReference type="Pfam" id="PF02361">
    <property type="entry name" value="CbiQ"/>
    <property type="match status" value="1"/>
</dbReference>
<comment type="caution">
    <text evidence="6">The sequence shown here is derived from an EMBL/GenBank/DDBJ whole genome shotgun (WGS) entry which is preliminary data.</text>
</comment>
<sequence>MNNAMLSYIKKDTPIHRFTGAAKLIFFIFWVAASMITYDTRLLVALVIVGGIAFRFSKIRFKDVSFVIYFILFFLVINTILIFAFAPYQGVKIYGTRHNLLHIAGSYYFTKEQLFYQFNIAIKYFVTLPMALLFIVTTDPSEFAASLNKIGVGYSIAYAVSLTLRYIPEIQGEYHDISFAQQARGIDMSSKEKFTRRIKNAISILMPLIFSSLDRIETISCAMELRAFGNNKKRTWYKERKFKKNDFLIIAVGVILFAISLGLNLHRGTRYFNPFI</sequence>
<dbReference type="RefSeq" id="WP_406789153.1">
    <property type="nucleotide sequence ID" value="NZ_JBJIAA010000017.1"/>
</dbReference>
<dbReference type="EMBL" id="JBJIAA010000017">
    <property type="protein sequence ID" value="MFL0252470.1"/>
    <property type="molecule type" value="Genomic_DNA"/>
</dbReference>
<evidence type="ECO:0000256" key="5">
    <source>
        <dbReference type="SAM" id="Phobius"/>
    </source>
</evidence>
<keyword evidence="2 5" id="KW-0812">Transmembrane</keyword>
<evidence type="ECO:0000313" key="6">
    <source>
        <dbReference type="EMBL" id="MFL0252470.1"/>
    </source>
</evidence>
<gene>
    <name evidence="6" type="ORF">ACJDT4_18830</name>
</gene>
<evidence type="ECO:0000313" key="7">
    <source>
        <dbReference type="Proteomes" id="UP001623592"/>
    </source>
</evidence>
<keyword evidence="4 5" id="KW-0472">Membrane</keyword>
<proteinExistence type="predicted"/>
<comment type="subcellular location">
    <subcellularLocation>
        <location evidence="1">Membrane</location>
        <topology evidence="1">Multi-pass membrane protein</topology>
    </subcellularLocation>
</comment>
<evidence type="ECO:0000256" key="3">
    <source>
        <dbReference type="ARBA" id="ARBA00022989"/>
    </source>
</evidence>